<organism evidence="2 3">
    <name type="scientific">Vairimorpha ceranae</name>
    <dbReference type="NCBI Taxonomy" id="40302"/>
    <lineage>
        <taxon>Eukaryota</taxon>
        <taxon>Fungi</taxon>
        <taxon>Fungi incertae sedis</taxon>
        <taxon>Microsporidia</taxon>
        <taxon>Nosematidae</taxon>
        <taxon>Vairimorpha</taxon>
    </lineage>
</organism>
<evidence type="ECO:0000313" key="3">
    <source>
        <dbReference type="Proteomes" id="UP000034350"/>
    </source>
</evidence>
<dbReference type="VEuPathDB" id="MicrosporidiaDB:G9O61_00g011670"/>
<name>A0A0F9ZF29_9MICR</name>
<dbReference type="GeneID" id="36321383"/>
<feature type="chain" id="PRO_5012407286" evidence="1">
    <location>
        <begin position="16"/>
        <end position="410"/>
    </location>
</feature>
<dbReference type="Proteomes" id="UP000034350">
    <property type="component" value="Unassembled WGS sequence"/>
</dbReference>
<keyword evidence="1" id="KW-0732">Signal</keyword>
<gene>
    <name evidence="2" type="ORF">AAJ76_8000108766</name>
</gene>
<feature type="signal peptide" evidence="1">
    <location>
        <begin position="1"/>
        <end position="15"/>
    </location>
</feature>
<comment type="caution">
    <text evidence="2">The sequence shown here is derived from an EMBL/GenBank/DDBJ whole genome shotgun (WGS) entry which is preliminary data.</text>
</comment>
<sequence>MLGLFFIKTCLTALAKNALVSDSNFQLQYSCSARYIYSDEKQVRFIFYKVINDDVKKEIIKQPLKSTVTKEGGAVEYIIELESLKKWKNQVNISDGINEEFGTYPFISEKITISVDGTRMKELLKRGEVIKINLGMDKNFNYFRIPIFIRPFSSNVSSYEADFNNGAFGYTVFFEDLIEKHIIKLSDEDKKKCIKELNNLLTLSTTKLGNTYKGKLFLLLKENLSILKPVICCFKDLIEIEKNPKNYLEKTVSEIGYIWCSINLGKFMPTLEGKRGVFSSCKKDSRFIAITHGIVTDILNICRFAVDNSVKFDIYEIFDHCQKLSFSCRLDIRIKMEDYDSKKVNSVDVRSNLQTRLPFDREDLDDGFIVKLTFTPNSYRNLILAICIDVEYSSMSFTTGFINLQSAING</sequence>
<reference evidence="2 3" key="1">
    <citation type="journal article" date="2015" name="Environ. Microbiol.">
        <title>Genome analyses suggest the presence of polyploidy and recent human-driven expansions in eight global populations of the honeybee pathogen Nosema ceranae.</title>
        <authorList>
            <person name="Pelin A."/>
            <person name="Selman M."/>
            <person name="Aris-Brosou S."/>
            <person name="Farinelli L."/>
            <person name="Corradi N."/>
        </authorList>
    </citation>
    <scope>NUCLEOTIDE SEQUENCE [LARGE SCALE GENOMIC DNA]</scope>
    <source>
        <strain evidence="2 3">PA08 1199</strain>
    </source>
</reference>
<dbReference type="VEuPathDB" id="MicrosporidiaDB:AAJ76_8000108766"/>
<dbReference type="VEuPathDB" id="MicrosporidiaDB:NCER_101610"/>
<dbReference type="RefSeq" id="XP_024331776.1">
    <property type="nucleotide sequence ID" value="XM_024476430.1"/>
</dbReference>
<accession>A0A0F9ZF29</accession>
<proteinExistence type="predicted"/>
<keyword evidence="3" id="KW-1185">Reference proteome</keyword>
<evidence type="ECO:0000256" key="1">
    <source>
        <dbReference type="SAM" id="SignalP"/>
    </source>
</evidence>
<dbReference type="EMBL" id="JPQZ01000008">
    <property type="protein sequence ID" value="KKO76034.1"/>
    <property type="molecule type" value="Genomic_DNA"/>
</dbReference>
<evidence type="ECO:0000313" key="2">
    <source>
        <dbReference type="EMBL" id="KKO76034.1"/>
    </source>
</evidence>
<protein>
    <submittedName>
        <fullName evidence="2">Uncharacterized protein</fullName>
    </submittedName>
</protein>
<dbReference type="AlphaFoldDB" id="A0A0F9ZF29"/>